<dbReference type="PANTHER" id="PTHR30629">
    <property type="entry name" value="PROPHAGE INTEGRASE"/>
    <property type="match status" value="1"/>
</dbReference>
<evidence type="ECO:0000256" key="3">
    <source>
        <dbReference type="ARBA" id="ARBA00023125"/>
    </source>
</evidence>
<evidence type="ECO:0000313" key="7">
    <source>
        <dbReference type="Proteomes" id="UP000315700"/>
    </source>
</evidence>
<dbReference type="InterPro" id="IPR025166">
    <property type="entry name" value="Integrase_DNA_bind_dom"/>
</dbReference>
<dbReference type="SUPFAM" id="SSF56349">
    <property type="entry name" value="DNA breaking-rejoining enzymes"/>
    <property type="match status" value="1"/>
</dbReference>
<sequence length="393" mass="45252">MGTSRQERLTNSRVSTLKNASDRATWIFDDRTPGFAVTVSPRGKKVFYYVGRVKGRPTRLKLGTFPSISVDEARKVCTQYLGDVAAGRDISQRRKTGRATVDDLWTHYFETHSRPRKRTWRRDEKEYSRLIKPEFGSELLAKVDRTDIEKFVASTEREYGRGPARKARALLGKMFEVGIAGRWCDVNPVRGTYRPDFDPRQRYLKTEEVAAFMTAVDGLRSQDAKDFFHLLLFTGARRSNVAAMEWVELDFSTRLWTIPAGKYKSKRPHVVPLSMMALRILQRRRKSWQPNVKWVFPGRGKDGFYSDPKYAWVRVKAAAKLPDLRIHDLRRSLGAWQQANGESLRTIQQTLGHATVEVTARFYSPMEAEQVRRAVDDALRVTLKAARRKGNFS</sequence>
<evidence type="ECO:0000313" key="6">
    <source>
        <dbReference type="EMBL" id="QDT57312.1"/>
    </source>
</evidence>
<dbReference type="GO" id="GO:0003677">
    <property type="term" value="F:DNA binding"/>
    <property type="evidence" value="ECO:0007669"/>
    <property type="project" value="UniProtKB-KW"/>
</dbReference>
<dbReference type="InParanoid" id="A0A517SMG1"/>
<reference evidence="6 7" key="1">
    <citation type="submission" date="2019-02" db="EMBL/GenBank/DDBJ databases">
        <title>Deep-cultivation of Planctomycetes and their phenomic and genomic characterization uncovers novel biology.</title>
        <authorList>
            <person name="Wiegand S."/>
            <person name="Jogler M."/>
            <person name="Boedeker C."/>
            <person name="Pinto D."/>
            <person name="Vollmers J."/>
            <person name="Rivas-Marin E."/>
            <person name="Kohn T."/>
            <person name="Peeters S.H."/>
            <person name="Heuer A."/>
            <person name="Rast P."/>
            <person name="Oberbeckmann S."/>
            <person name="Bunk B."/>
            <person name="Jeske O."/>
            <person name="Meyerdierks A."/>
            <person name="Storesund J.E."/>
            <person name="Kallscheuer N."/>
            <person name="Luecker S."/>
            <person name="Lage O.M."/>
            <person name="Pohl T."/>
            <person name="Merkel B.J."/>
            <person name="Hornburger P."/>
            <person name="Mueller R.-W."/>
            <person name="Bruemmer F."/>
            <person name="Labrenz M."/>
            <person name="Spormann A.M."/>
            <person name="Op den Camp H."/>
            <person name="Overmann J."/>
            <person name="Amann R."/>
            <person name="Jetten M.S.M."/>
            <person name="Mascher T."/>
            <person name="Medema M.H."/>
            <person name="Devos D.P."/>
            <person name="Kaster A.-K."/>
            <person name="Ovreas L."/>
            <person name="Rohde M."/>
            <person name="Galperin M.Y."/>
            <person name="Jogler C."/>
        </authorList>
    </citation>
    <scope>NUCLEOTIDE SEQUENCE [LARGE SCALE GENOMIC DNA]</scope>
    <source>
        <strain evidence="6 7">Pan44</strain>
    </source>
</reference>
<feature type="domain" description="Tyr recombinase" evidence="5">
    <location>
        <begin position="199"/>
        <end position="376"/>
    </location>
</feature>
<name>A0A517SMG1_9PLAN</name>
<accession>A0A517SMG1</accession>
<dbReference type="GO" id="GO:0006310">
    <property type="term" value="P:DNA recombination"/>
    <property type="evidence" value="ECO:0007669"/>
    <property type="project" value="UniProtKB-KW"/>
</dbReference>
<keyword evidence="2" id="KW-0229">DNA integration</keyword>
<dbReference type="InterPro" id="IPR002104">
    <property type="entry name" value="Integrase_catalytic"/>
</dbReference>
<dbReference type="Gene3D" id="1.10.443.10">
    <property type="entry name" value="Intergrase catalytic core"/>
    <property type="match status" value="1"/>
</dbReference>
<evidence type="ECO:0000256" key="2">
    <source>
        <dbReference type="ARBA" id="ARBA00022908"/>
    </source>
</evidence>
<dbReference type="InterPro" id="IPR050808">
    <property type="entry name" value="Phage_Integrase"/>
</dbReference>
<dbReference type="Proteomes" id="UP000315700">
    <property type="component" value="Chromosome"/>
</dbReference>
<dbReference type="KEGG" id="ccos:Pan44_53800"/>
<evidence type="ECO:0000256" key="4">
    <source>
        <dbReference type="ARBA" id="ARBA00023172"/>
    </source>
</evidence>
<evidence type="ECO:0000259" key="5">
    <source>
        <dbReference type="PROSITE" id="PS51898"/>
    </source>
</evidence>
<keyword evidence="7" id="KW-1185">Reference proteome</keyword>
<dbReference type="Gene3D" id="3.30.160.390">
    <property type="entry name" value="Integrase, DNA-binding domain"/>
    <property type="match status" value="1"/>
</dbReference>
<dbReference type="Pfam" id="PF13356">
    <property type="entry name" value="Arm-DNA-bind_3"/>
    <property type="match status" value="1"/>
</dbReference>
<keyword evidence="3" id="KW-0238">DNA-binding</keyword>
<dbReference type="InterPro" id="IPR011010">
    <property type="entry name" value="DNA_brk_join_enz"/>
</dbReference>
<keyword evidence="4" id="KW-0233">DNA recombination</keyword>
<protein>
    <submittedName>
        <fullName evidence="6">Prophage CPS-53 integrase</fullName>
    </submittedName>
</protein>
<dbReference type="AlphaFoldDB" id="A0A517SMG1"/>
<evidence type="ECO:0000256" key="1">
    <source>
        <dbReference type="ARBA" id="ARBA00008857"/>
    </source>
</evidence>
<dbReference type="FunCoup" id="A0A517SMG1">
    <property type="interactions" value="117"/>
</dbReference>
<dbReference type="Gene3D" id="1.10.150.130">
    <property type="match status" value="1"/>
</dbReference>
<proteinExistence type="inferred from homology"/>
<dbReference type="InterPro" id="IPR038488">
    <property type="entry name" value="Integrase_DNA-bd_sf"/>
</dbReference>
<dbReference type="EMBL" id="CP036271">
    <property type="protein sequence ID" value="QDT57312.1"/>
    <property type="molecule type" value="Genomic_DNA"/>
</dbReference>
<dbReference type="PANTHER" id="PTHR30629:SF2">
    <property type="entry name" value="PROPHAGE INTEGRASE INTS-RELATED"/>
    <property type="match status" value="1"/>
</dbReference>
<gene>
    <name evidence="6" type="primary">intS</name>
    <name evidence="6" type="ORF">Pan44_53800</name>
</gene>
<organism evidence="6 7">
    <name type="scientific">Caulifigura coniformis</name>
    <dbReference type="NCBI Taxonomy" id="2527983"/>
    <lineage>
        <taxon>Bacteria</taxon>
        <taxon>Pseudomonadati</taxon>
        <taxon>Planctomycetota</taxon>
        <taxon>Planctomycetia</taxon>
        <taxon>Planctomycetales</taxon>
        <taxon>Planctomycetaceae</taxon>
        <taxon>Caulifigura</taxon>
    </lineage>
</organism>
<dbReference type="GO" id="GO:0015074">
    <property type="term" value="P:DNA integration"/>
    <property type="evidence" value="ECO:0007669"/>
    <property type="project" value="UniProtKB-KW"/>
</dbReference>
<dbReference type="PROSITE" id="PS51898">
    <property type="entry name" value="TYR_RECOMBINASE"/>
    <property type="match status" value="1"/>
</dbReference>
<dbReference type="Pfam" id="PF00589">
    <property type="entry name" value="Phage_integrase"/>
    <property type="match status" value="1"/>
</dbReference>
<dbReference type="InterPro" id="IPR013762">
    <property type="entry name" value="Integrase-like_cat_sf"/>
</dbReference>
<comment type="similarity">
    <text evidence="1">Belongs to the 'phage' integrase family.</text>
</comment>
<dbReference type="InterPro" id="IPR010998">
    <property type="entry name" value="Integrase_recombinase_N"/>
</dbReference>